<keyword evidence="1" id="KW-0812">Transmembrane</keyword>
<feature type="transmembrane region" description="Helical" evidence="1">
    <location>
        <begin position="219"/>
        <end position="237"/>
    </location>
</feature>
<accession>A0A1G7WBB5</accession>
<organism evidence="2 3">
    <name type="scientific">Psychroflexus sediminis</name>
    <dbReference type="NCBI Taxonomy" id="470826"/>
    <lineage>
        <taxon>Bacteria</taxon>
        <taxon>Pseudomonadati</taxon>
        <taxon>Bacteroidota</taxon>
        <taxon>Flavobacteriia</taxon>
        <taxon>Flavobacteriales</taxon>
        <taxon>Flavobacteriaceae</taxon>
        <taxon>Psychroflexus</taxon>
    </lineage>
</organism>
<keyword evidence="1" id="KW-1133">Transmembrane helix</keyword>
<evidence type="ECO:0000313" key="2">
    <source>
        <dbReference type="EMBL" id="SDG69283.1"/>
    </source>
</evidence>
<reference evidence="2 3" key="1">
    <citation type="submission" date="2016-10" db="EMBL/GenBank/DDBJ databases">
        <authorList>
            <person name="de Groot N.N."/>
        </authorList>
    </citation>
    <scope>NUCLEOTIDE SEQUENCE [LARGE SCALE GENOMIC DNA]</scope>
    <source>
        <strain evidence="2 3">DSM 19803</strain>
    </source>
</reference>
<feature type="transmembrane region" description="Helical" evidence="1">
    <location>
        <begin position="101"/>
        <end position="120"/>
    </location>
</feature>
<dbReference type="RefSeq" id="WP_093367237.1">
    <property type="nucleotide sequence ID" value="NZ_FNCW01000005.1"/>
</dbReference>
<evidence type="ECO:0000313" key="3">
    <source>
        <dbReference type="Proteomes" id="UP000199296"/>
    </source>
</evidence>
<feature type="transmembrane region" description="Helical" evidence="1">
    <location>
        <begin position="178"/>
        <end position="199"/>
    </location>
</feature>
<feature type="transmembrane region" description="Helical" evidence="1">
    <location>
        <begin position="29"/>
        <end position="48"/>
    </location>
</feature>
<name>A0A1G7WBB5_9FLAO</name>
<keyword evidence="3" id="KW-1185">Reference proteome</keyword>
<feature type="transmembrane region" description="Helical" evidence="1">
    <location>
        <begin position="272"/>
        <end position="291"/>
    </location>
</feature>
<dbReference type="STRING" id="470826.SAMN04488027_105114"/>
<feature type="transmembrane region" description="Helical" evidence="1">
    <location>
        <begin position="68"/>
        <end position="89"/>
    </location>
</feature>
<feature type="transmembrane region" description="Helical" evidence="1">
    <location>
        <begin position="132"/>
        <end position="152"/>
    </location>
</feature>
<dbReference type="EMBL" id="FNCW01000005">
    <property type="protein sequence ID" value="SDG69283.1"/>
    <property type="molecule type" value="Genomic_DNA"/>
</dbReference>
<dbReference type="OrthoDB" id="828109at2"/>
<protein>
    <submittedName>
        <fullName evidence="2">Uncharacterized protein</fullName>
    </submittedName>
</protein>
<gene>
    <name evidence="2" type="ORF">SAMN04488027_105114</name>
</gene>
<proteinExistence type="predicted"/>
<dbReference type="AlphaFoldDB" id="A0A1G7WBB5"/>
<evidence type="ECO:0000256" key="1">
    <source>
        <dbReference type="SAM" id="Phobius"/>
    </source>
</evidence>
<keyword evidence="1" id="KW-0472">Membrane</keyword>
<sequence>MPKTKLSKYYSQLNSFVLSESLKEKLEKVIVITAILSFLIHLAIIGLIDFDLIDFGGYDGNLIISPISAIYTPFSIILIYEVYLLVFYLPKSITIYIGKQYEIITLILIRKIFYDLSNLQFSSDWFSIEADIQFTIDLVSTLILFFLIFQFYRLNSKNKAEKEKITTKTKSHIQVKKVFATVLVPAIVVLALFSFGSWFYDTLTGTDYSSTSIKTVNTIFFDDFFTVLILIDVLLLLFSFLQTEEFSRVIRNSGFVISTILIKLSFSADNIINTILIIVAVSFGVLILYIYNQYFKLNKTLKA</sequence>
<dbReference type="Proteomes" id="UP000199296">
    <property type="component" value="Unassembled WGS sequence"/>
</dbReference>